<dbReference type="SUPFAM" id="SSF53474">
    <property type="entry name" value="alpha/beta-Hydrolases"/>
    <property type="match status" value="1"/>
</dbReference>
<name>A0A7Z0D6S2_9ACTN</name>
<evidence type="ECO:0000313" key="2">
    <source>
        <dbReference type="EMBL" id="NYI69868.1"/>
    </source>
</evidence>
<dbReference type="Proteomes" id="UP000527616">
    <property type="component" value="Unassembled WGS sequence"/>
</dbReference>
<keyword evidence="3" id="KW-1185">Reference proteome</keyword>
<accession>A0A7Z0D6S2</accession>
<dbReference type="InterPro" id="IPR000073">
    <property type="entry name" value="AB_hydrolase_1"/>
</dbReference>
<dbReference type="PRINTS" id="PR00111">
    <property type="entry name" value="ABHYDROLASE"/>
</dbReference>
<dbReference type="Pfam" id="PF00561">
    <property type="entry name" value="Abhydrolase_1"/>
    <property type="match status" value="1"/>
</dbReference>
<proteinExistence type="predicted"/>
<sequence>MPFLDLPLSRVHYLDLPATGEQLGTVVALHGFTCDHRLMTGAFEPVFARHPGWRRLYLDLPGHGLSTATAELSGTDDVLAVVSAALGRLVPSGVVALAGQSYGGYLAQGLLAAEPERYAGVCLVAPAVLADAAARDLPEHRVIAERAEGIEIVDGSAFSLGVVRTPETFVRTALEVQAGIDSGDQDVLARIAAAYRGAWEGSVPAYAGPGLVVTARQDAVVGYADQFALTRGWPRTTFAALDRAGHNLQIEQAGVFDALAGDWLARVEEALASADRPGPA</sequence>
<evidence type="ECO:0000259" key="1">
    <source>
        <dbReference type="Pfam" id="PF00561"/>
    </source>
</evidence>
<dbReference type="EMBL" id="JACBZS010000001">
    <property type="protein sequence ID" value="NYI69868.1"/>
    <property type="molecule type" value="Genomic_DNA"/>
</dbReference>
<dbReference type="InterPro" id="IPR029058">
    <property type="entry name" value="AB_hydrolase_fold"/>
</dbReference>
<dbReference type="GO" id="GO:0003824">
    <property type="term" value="F:catalytic activity"/>
    <property type="evidence" value="ECO:0007669"/>
    <property type="project" value="UniProtKB-ARBA"/>
</dbReference>
<dbReference type="InterPro" id="IPR050266">
    <property type="entry name" value="AB_hydrolase_sf"/>
</dbReference>
<feature type="domain" description="AB hydrolase-1" evidence="1">
    <location>
        <begin position="25"/>
        <end position="251"/>
    </location>
</feature>
<evidence type="ECO:0000313" key="3">
    <source>
        <dbReference type="Proteomes" id="UP000527616"/>
    </source>
</evidence>
<dbReference type="PANTHER" id="PTHR43798:SF6">
    <property type="entry name" value="HYDROLASE, PUTATIVE (AFU_ORTHOLOGUE AFUA_4G13070)-RELATED"/>
    <property type="match status" value="1"/>
</dbReference>
<dbReference type="AlphaFoldDB" id="A0A7Z0D6S2"/>
<protein>
    <submittedName>
        <fullName evidence="2">Pimeloyl-ACP methyl ester carboxylesterase</fullName>
    </submittedName>
</protein>
<organism evidence="2 3">
    <name type="scientific">Naumannella cuiyingiana</name>
    <dbReference type="NCBI Taxonomy" id="1347891"/>
    <lineage>
        <taxon>Bacteria</taxon>
        <taxon>Bacillati</taxon>
        <taxon>Actinomycetota</taxon>
        <taxon>Actinomycetes</taxon>
        <taxon>Propionibacteriales</taxon>
        <taxon>Propionibacteriaceae</taxon>
        <taxon>Naumannella</taxon>
    </lineage>
</organism>
<dbReference type="PANTHER" id="PTHR43798">
    <property type="entry name" value="MONOACYLGLYCEROL LIPASE"/>
    <property type="match status" value="1"/>
</dbReference>
<reference evidence="2 3" key="1">
    <citation type="submission" date="2020-07" db="EMBL/GenBank/DDBJ databases">
        <title>Sequencing the genomes of 1000 actinobacteria strains.</title>
        <authorList>
            <person name="Klenk H.-P."/>
        </authorList>
    </citation>
    <scope>NUCLEOTIDE SEQUENCE [LARGE SCALE GENOMIC DNA]</scope>
    <source>
        <strain evidence="2 3">DSM 103164</strain>
    </source>
</reference>
<dbReference type="Gene3D" id="3.40.50.1820">
    <property type="entry name" value="alpha/beta hydrolase"/>
    <property type="match status" value="1"/>
</dbReference>
<dbReference type="RefSeq" id="WP_179443889.1">
    <property type="nucleotide sequence ID" value="NZ_JACBZS010000001.1"/>
</dbReference>
<gene>
    <name evidence="2" type="ORF">GGQ54_000428</name>
</gene>
<comment type="caution">
    <text evidence="2">The sequence shown here is derived from an EMBL/GenBank/DDBJ whole genome shotgun (WGS) entry which is preliminary data.</text>
</comment>